<dbReference type="Pfam" id="PF01535">
    <property type="entry name" value="PPR"/>
    <property type="match status" value="3"/>
</dbReference>
<keyword evidence="1" id="KW-0677">Repeat</keyword>
<proteinExistence type="predicted"/>
<dbReference type="EnsemblPlants" id="Pp3c10_14810V3.1">
    <property type="protein sequence ID" value="Pp3c10_14810V3.1"/>
    <property type="gene ID" value="Pp3c10_14810"/>
</dbReference>
<feature type="repeat" description="PPR" evidence="2">
    <location>
        <begin position="277"/>
        <end position="311"/>
    </location>
</feature>
<dbReference type="InterPro" id="IPR033443">
    <property type="entry name" value="PROP1-like_PPR_dom"/>
</dbReference>
<dbReference type="PANTHER" id="PTHR46862:SF3">
    <property type="entry name" value="OS07G0661900 PROTEIN"/>
    <property type="match status" value="1"/>
</dbReference>
<protein>
    <recommendedName>
        <fullName evidence="3">PROP1-like PPR domain-containing protein</fullName>
    </recommendedName>
</protein>
<dbReference type="EnsemblPlants" id="Pp3c10_14800V3.1">
    <property type="protein sequence ID" value="Pp3c10_14800V3.1"/>
    <property type="gene ID" value="Pp3c10_14800"/>
</dbReference>
<dbReference type="InterPro" id="IPR002885">
    <property type="entry name" value="PPR_rpt"/>
</dbReference>
<accession>A0A2K1JZ21</accession>
<dbReference type="Pfam" id="PF17177">
    <property type="entry name" value="PPR_long"/>
    <property type="match status" value="1"/>
</dbReference>
<reference evidence="4 7" key="1">
    <citation type="journal article" date="2008" name="Science">
        <title>The Physcomitrella genome reveals evolutionary insights into the conquest of land by plants.</title>
        <authorList>
            <person name="Rensing S."/>
            <person name="Lang D."/>
            <person name="Zimmer A."/>
            <person name="Terry A."/>
            <person name="Salamov A."/>
            <person name="Shapiro H."/>
            <person name="Nishiyama T."/>
            <person name="Perroud P.-F."/>
            <person name="Lindquist E."/>
            <person name="Kamisugi Y."/>
            <person name="Tanahashi T."/>
            <person name="Sakakibara K."/>
            <person name="Fujita T."/>
            <person name="Oishi K."/>
            <person name="Shin-I T."/>
            <person name="Kuroki Y."/>
            <person name="Toyoda A."/>
            <person name="Suzuki Y."/>
            <person name="Hashimoto A."/>
            <person name="Yamaguchi K."/>
            <person name="Sugano A."/>
            <person name="Kohara Y."/>
            <person name="Fujiyama A."/>
            <person name="Anterola A."/>
            <person name="Aoki S."/>
            <person name="Ashton N."/>
            <person name="Barbazuk W.B."/>
            <person name="Barker E."/>
            <person name="Bennetzen J."/>
            <person name="Bezanilla M."/>
            <person name="Blankenship R."/>
            <person name="Cho S.H."/>
            <person name="Dutcher S."/>
            <person name="Estelle M."/>
            <person name="Fawcett J.A."/>
            <person name="Gundlach H."/>
            <person name="Hanada K."/>
            <person name="Heyl A."/>
            <person name="Hicks K.A."/>
            <person name="Hugh J."/>
            <person name="Lohr M."/>
            <person name="Mayer K."/>
            <person name="Melkozernov A."/>
            <person name="Murata T."/>
            <person name="Nelson D."/>
            <person name="Pils B."/>
            <person name="Prigge M."/>
            <person name="Reiss B."/>
            <person name="Renner T."/>
            <person name="Rombauts S."/>
            <person name="Rushton P."/>
            <person name="Sanderfoot A."/>
            <person name="Schween G."/>
            <person name="Shiu S.-H."/>
            <person name="Stueber K."/>
            <person name="Theodoulou F.L."/>
            <person name="Tu H."/>
            <person name="Van de Peer Y."/>
            <person name="Verrier P.J."/>
            <person name="Waters E."/>
            <person name="Wood A."/>
            <person name="Yang L."/>
            <person name="Cove D."/>
            <person name="Cuming A."/>
            <person name="Hasebe M."/>
            <person name="Lucas S."/>
            <person name="Mishler D.B."/>
            <person name="Reski R."/>
            <person name="Grigoriev I."/>
            <person name="Quatrano R.S."/>
            <person name="Boore J.L."/>
        </authorList>
    </citation>
    <scope>NUCLEOTIDE SEQUENCE [LARGE SCALE GENOMIC DNA]</scope>
    <source>
        <strain evidence="5 7">cv. Gransden 2004</strain>
    </source>
</reference>
<gene>
    <name evidence="6" type="primary">LOC112287906</name>
    <name evidence="4" type="ORF">PHYPA_013895</name>
</gene>
<dbReference type="AlphaFoldDB" id="A0A2K1JZ21"/>
<sequence length="503" mass="55895">MHMGLAVWSGLSAQCCPTLPILRTHSSGASSIVPSIASRTNFWDGRVEVWRRRERAAGWECGWFVESVAESMSIRRGMLVVTNASKRRRWKSEPLVNGSVTKRALHIVKILRSSSNLLPDEIDATLQKWVTSMQPNRKDWLTVLKEFDNRLERLLYLKIFEWGLLQSWFEAGVRDYTKLIDKYGREGNVVEAEQMFRIMEERGIPADLGAFTVLIAAYGRAKMLEKVKQVLQDVSLAGLELDAVFYKTVIVAYGSVGMPKEAEDVLSSMESAGVPDGKDAYLALLNAYGRLGHASDAQRVFDRMHLKGFRGDLKAFTALLEAYSNAQDYANAELVFQSLRAAGLKPDDRALASMVSVYAKANMLNRAAEVIVELEGAGMRFGPVTLTSLIGWFGKAGLVEEAKHCFQELKRKRLPISGKAYANMFAAYARAGELETAGSIWASIEEAGIELDHRECAVMAEALLAGKVHEQSVEIFFEALQARGWKSLTAVEVAVADRRQVMA</sequence>
<evidence type="ECO:0000259" key="3">
    <source>
        <dbReference type="Pfam" id="PF17177"/>
    </source>
</evidence>
<dbReference type="EMBL" id="ABEU02000010">
    <property type="protein sequence ID" value="PNR46775.1"/>
    <property type="molecule type" value="Genomic_DNA"/>
</dbReference>
<feature type="domain" description="PROP1-like PPR" evidence="3">
    <location>
        <begin position="294"/>
        <end position="388"/>
    </location>
</feature>
<organism evidence="4">
    <name type="scientific">Physcomitrium patens</name>
    <name type="common">Spreading-leaved earth moss</name>
    <name type="synonym">Physcomitrella patens</name>
    <dbReference type="NCBI Taxonomy" id="3218"/>
    <lineage>
        <taxon>Eukaryota</taxon>
        <taxon>Viridiplantae</taxon>
        <taxon>Streptophyta</taxon>
        <taxon>Embryophyta</taxon>
        <taxon>Bryophyta</taxon>
        <taxon>Bryophytina</taxon>
        <taxon>Bryopsida</taxon>
        <taxon>Funariidae</taxon>
        <taxon>Funariales</taxon>
        <taxon>Funariaceae</taxon>
        <taxon>Physcomitrium</taxon>
    </lineage>
</organism>
<evidence type="ECO:0000256" key="2">
    <source>
        <dbReference type="PROSITE-ProRule" id="PRU00708"/>
    </source>
</evidence>
<feature type="repeat" description="PPR" evidence="2">
    <location>
        <begin position="172"/>
        <end position="206"/>
    </location>
</feature>
<name>A0A2K1JZ21_PHYPA</name>
<evidence type="ECO:0000313" key="5">
    <source>
        <dbReference type="EnsemblPlants" id="Pp3c10_14800V3.1"/>
    </source>
</evidence>
<keyword evidence="7" id="KW-1185">Reference proteome</keyword>
<feature type="repeat" description="PPR" evidence="2">
    <location>
        <begin position="242"/>
        <end position="276"/>
    </location>
</feature>
<dbReference type="Gramene" id="Pp3c10_14810V3.1">
    <property type="protein sequence ID" value="Pp3c10_14810V3.1"/>
    <property type="gene ID" value="Pp3c10_14810"/>
</dbReference>
<dbReference type="Gene3D" id="1.25.40.10">
    <property type="entry name" value="Tetratricopeptide repeat domain"/>
    <property type="match status" value="3"/>
</dbReference>
<dbReference type="PANTHER" id="PTHR46862">
    <property type="entry name" value="OS07G0661900 PROTEIN"/>
    <property type="match status" value="1"/>
</dbReference>
<dbReference type="InterPro" id="IPR011990">
    <property type="entry name" value="TPR-like_helical_dom_sf"/>
</dbReference>
<evidence type="ECO:0000313" key="4">
    <source>
        <dbReference type="EMBL" id="PNR46775.1"/>
    </source>
</evidence>
<feature type="repeat" description="PPR" evidence="2">
    <location>
        <begin position="382"/>
        <end position="416"/>
    </location>
</feature>
<dbReference type="Proteomes" id="UP000006727">
    <property type="component" value="Chromosome 10"/>
</dbReference>
<dbReference type="PROSITE" id="PS51375">
    <property type="entry name" value="PPR"/>
    <property type="match status" value="5"/>
</dbReference>
<feature type="repeat" description="PPR" evidence="2">
    <location>
        <begin position="312"/>
        <end position="346"/>
    </location>
</feature>
<dbReference type="Gramene" id="Pp3c10_14800V3.1">
    <property type="protein sequence ID" value="Pp3c10_14800V3.1"/>
    <property type="gene ID" value="Pp3c10_14800"/>
</dbReference>
<dbReference type="NCBIfam" id="TIGR00756">
    <property type="entry name" value="PPR"/>
    <property type="match status" value="6"/>
</dbReference>
<dbReference type="STRING" id="3218.A0A2K1JZ21"/>
<evidence type="ECO:0000313" key="6">
    <source>
        <dbReference type="EnsemblPlants" id="Pp3c10_14810V3.1"/>
    </source>
</evidence>
<reference evidence="5" key="3">
    <citation type="submission" date="2020-12" db="UniProtKB">
        <authorList>
            <consortium name="EnsemblPlants"/>
        </authorList>
    </citation>
    <scope>IDENTIFICATION</scope>
</reference>
<evidence type="ECO:0000256" key="1">
    <source>
        <dbReference type="ARBA" id="ARBA00022737"/>
    </source>
</evidence>
<dbReference type="PaxDb" id="3218-PP1S322_17V6.1"/>
<evidence type="ECO:0000313" key="7">
    <source>
        <dbReference type="Proteomes" id="UP000006727"/>
    </source>
</evidence>
<reference evidence="4 7" key="2">
    <citation type="journal article" date="2018" name="Plant J.">
        <title>The Physcomitrella patens chromosome-scale assembly reveals moss genome structure and evolution.</title>
        <authorList>
            <person name="Lang D."/>
            <person name="Ullrich K.K."/>
            <person name="Murat F."/>
            <person name="Fuchs J."/>
            <person name="Jenkins J."/>
            <person name="Haas F.B."/>
            <person name="Piednoel M."/>
            <person name="Gundlach H."/>
            <person name="Van Bel M."/>
            <person name="Meyberg R."/>
            <person name="Vives C."/>
            <person name="Morata J."/>
            <person name="Symeonidi A."/>
            <person name="Hiss M."/>
            <person name="Muchero W."/>
            <person name="Kamisugi Y."/>
            <person name="Saleh O."/>
            <person name="Blanc G."/>
            <person name="Decker E.L."/>
            <person name="van Gessel N."/>
            <person name="Grimwood J."/>
            <person name="Hayes R.D."/>
            <person name="Graham S.W."/>
            <person name="Gunter L.E."/>
            <person name="McDaniel S.F."/>
            <person name="Hoernstein S.N.W."/>
            <person name="Larsson A."/>
            <person name="Li F.W."/>
            <person name="Perroud P.F."/>
            <person name="Phillips J."/>
            <person name="Ranjan P."/>
            <person name="Rokshar D.S."/>
            <person name="Rothfels C.J."/>
            <person name="Schneider L."/>
            <person name="Shu S."/>
            <person name="Stevenson D.W."/>
            <person name="Thummler F."/>
            <person name="Tillich M."/>
            <person name="Villarreal Aguilar J.C."/>
            <person name="Widiez T."/>
            <person name="Wong G.K."/>
            <person name="Wymore A."/>
            <person name="Zhang Y."/>
            <person name="Zimmer A.D."/>
            <person name="Quatrano R.S."/>
            <person name="Mayer K.F.X."/>
            <person name="Goodstein D."/>
            <person name="Casacuberta J.M."/>
            <person name="Vandepoele K."/>
            <person name="Reski R."/>
            <person name="Cuming A.C."/>
            <person name="Tuskan G.A."/>
            <person name="Maumus F."/>
            <person name="Salse J."/>
            <person name="Schmutz J."/>
            <person name="Rensing S.A."/>
        </authorList>
    </citation>
    <scope>NUCLEOTIDE SEQUENCE [LARGE SCALE GENOMIC DNA]</scope>
    <source>
        <strain evidence="5 7">cv. Gransden 2004</strain>
    </source>
</reference>